<feature type="compositionally biased region" description="Polar residues" evidence="7">
    <location>
        <begin position="588"/>
        <end position="602"/>
    </location>
</feature>
<dbReference type="Pfam" id="PF00069">
    <property type="entry name" value="Pkinase"/>
    <property type="match status" value="1"/>
</dbReference>
<dbReference type="FunFam" id="1.10.510.10:FF:000571">
    <property type="entry name" value="Maternal embryonic leucine zipper kinase"/>
    <property type="match status" value="1"/>
</dbReference>
<evidence type="ECO:0000256" key="1">
    <source>
        <dbReference type="ARBA" id="ARBA00022527"/>
    </source>
</evidence>
<feature type="domain" description="Protein kinase" evidence="8">
    <location>
        <begin position="225"/>
        <end position="484"/>
    </location>
</feature>
<dbReference type="EMBL" id="HE573022">
    <property type="protein sequence ID" value="CCC48361.1"/>
    <property type="molecule type" value="Genomic_DNA"/>
</dbReference>
<reference evidence="9" key="1">
    <citation type="journal article" date="2012" name="Proc. Natl. Acad. Sci. U.S.A.">
        <title>Antigenic diversity is generated by distinct evolutionary mechanisms in African trypanosome species.</title>
        <authorList>
            <person name="Jackson A.P."/>
            <person name="Berry A."/>
            <person name="Aslett M."/>
            <person name="Allison H.C."/>
            <person name="Burton P."/>
            <person name="Vavrova-Anderson J."/>
            <person name="Brown R."/>
            <person name="Browne H."/>
            <person name="Corton N."/>
            <person name="Hauser H."/>
            <person name="Gamble J."/>
            <person name="Gilderthorp R."/>
            <person name="Marcello L."/>
            <person name="McQuillan J."/>
            <person name="Otto T.D."/>
            <person name="Quail M.A."/>
            <person name="Sanders M.J."/>
            <person name="van Tonder A."/>
            <person name="Ginger M.L."/>
            <person name="Field M.C."/>
            <person name="Barry J.D."/>
            <person name="Hertz-Fowler C."/>
            <person name="Berriman M."/>
        </authorList>
    </citation>
    <scope>NUCLEOTIDE SEQUENCE</scope>
    <source>
        <strain evidence="9">Y486</strain>
    </source>
</reference>
<feature type="region of interest" description="Disordered" evidence="7">
    <location>
        <begin position="183"/>
        <end position="207"/>
    </location>
</feature>
<proteinExistence type="predicted"/>
<protein>
    <recommendedName>
        <fullName evidence="8">Protein kinase domain-containing protein</fullName>
    </recommendedName>
</protein>
<dbReference type="OMA" id="TGHPPFW"/>
<feature type="compositionally biased region" description="Low complexity" evidence="7">
    <location>
        <begin position="612"/>
        <end position="635"/>
    </location>
</feature>
<evidence type="ECO:0000256" key="2">
    <source>
        <dbReference type="ARBA" id="ARBA00022679"/>
    </source>
</evidence>
<evidence type="ECO:0000256" key="7">
    <source>
        <dbReference type="SAM" id="MobiDB-lite"/>
    </source>
</evidence>
<gene>
    <name evidence="9" type="ORF">TVY486_0601520</name>
</gene>
<keyword evidence="3 6" id="KW-0547">Nucleotide-binding</keyword>
<sequence>MMPSSQKRFDNDTRPLLNSDFFSSDSNARRVPSSISPTATNITTPRRIVRTHNFFSRPTQLVQLDRAPSCPLSAGTSVTAYSEEVDDLVSETLDVDGESYKLLMGPFVNDACVSNEQPTNMRRESRSLVDSASSRLQLSGTLSSCSLEYAETAEMESMNTCSTGVGDHRSCTLSTTRHIAATSRSLPEGGGSTAKIGDLSPPRPSQSVISTNIADCTPQRRIVNVRREERIGRGTFGDVFRAVDLDTGLPLAIKQILVTADMSKDPEKQLQSLEREIKVMRKLNHKHIVKYYSARRDENCSALLIYMEYVGGGTVAQRLKAHGAFSEDEARNYTRQLLQGLEYLHRQSIVHRDLKGDNLFLTEDGVLKVGDFGTSKDLQTTRVTNSVAGTPNFMAPEVISCTGHSYMADIWSVGCCVLEMLTGHPPFWNLDNYMAVMFAITKGELEKEVPANLSDDARDFIRKCAQTDPKERLSAVQLQQHPWLKSRSITDGVSASVTRCFSFSSLRSTEADGAGRGGDVTEGFSPNIEVSDVFIGTAAVAVAPGCGQTSRSRYAVMTQHPNEGGTPMCLPSLSRERHLPGSKGRCQESVSIGPSSVHLTPRSSKDMDRRVGGTTQSSASGTSISTAHSVVSSSTLRRRGSRGKAHPLTRPGSHPSRASTQSLGCAGEAGEGFESQ</sequence>
<dbReference type="AlphaFoldDB" id="G0TWM3"/>
<keyword evidence="5 6" id="KW-0067">ATP-binding</keyword>
<dbReference type="PANTHER" id="PTHR11584">
    <property type="entry name" value="SERINE/THREONINE PROTEIN KINASE"/>
    <property type="match status" value="1"/>
</dbReference>
<evidence type="ECO:0000256" key="5">
    <source>
        <dbReference type="ARBA" id="ARBA00022840"/>
    </source>
</evidence>
<feature type="region of interest" description="Disordered" evidence="7">
    <location>
        <begin position="558"/>
        <end position="676"/>
    </location>
</feature>
<organism evidence="9">
    <name type="scientific">Trypanosoma vivax (strain Y486)</name>
    <dbReference type="NCBI Taxonomy" id="1055687"/>
    <lineage>
        <taxon>Eukaryota</taxon>
        <taxon>Discoba</taxon>
        <taxon>Euglenozoa</taxon>
        <taxon>Kinetoplastea</taxon>
        <taxon>Metakinetoplastina</taxon>
        <taxon>Trypanosomatida</taxon>
        <taxon>Trypanosomatidae</taxon>
        <taxon>Trypanosoma</taxon>
        <taxon>Duttonella</taxon>
    </lineage>
</organism>
<dbReference type="CDD" id="cd06606">
    <property type="entry name" value="STKc_MAPKKK"/>
    <property type="match status" value="1"/>
</dbReference>
<dbReference type="Gene3D" id="1.10.510.10">
    <property type="entry name" value="Transferase(Phosphotransferase) domain 1"/>
    <property type="match status" value="1"/>
</dbReference>
<accession>G0TWM3</accession>
<dbReference type="PROSITE" id="PS50011">
    <property type="entry name" value="PROTEIN_KINASE_DOM"/>
    <property type="match status" value="1"/>
</dbReference>
<feature type="compositionally biased region" description="Basic residues" evidence="7">
    <location>
        <begin position="636"/>
        <end position="647"/>
    </location>
</feature>
<dbReference type="GO" id="GO:0005524">
    <property type="term" value="F:ATP binding"/>
    <property type="evidence" value="ECO:0007669"/>
    <property type="project" value="UniProtKB-UniRule"/>
</dbReference>
<dbReference type="PANTHER" id="PTHR11584:SF369">
    <property type="entry name" value="MITOGEN-ACTIVATED PROTEIN KINASE KINASE KINASE 19-RELATED"/>
    <property type="match status" value="1"/>
</dbReference>
<dbReference type="InterPro" id="IPR011009">
    <property type="entry name" value="Kinase-like_dom_sf"/>
</dbReference>
<feature type="region of interest" description="Disordered" evidence="7">
    <location>
        <begin position="1"/>
        <end position="41"/>
    </location>
</feature>
<evidence type="ECO:0000256" key="6">
    <source>
        <dbReference type="PROSITE-ProRule" id="PRU10141"/>
    </source>
</evidence>
<dbReference type="InterPro" id="IPR008271">
    <property type="entry name" value="Ser/Thr_kinase_AS"/>
</dbReference>
<dbReference type="PROSITE" id="PS00108">
    <property type="entry name" value="PROTEIN_KINASE_ST"/>
    <property type="match status" value="1"/>
</dbReference>
<evidence type="ECO:0000256" key="3">
    <source>
        <dbReference type="ARBA" id="ARBA00022741"/>
    </source>
</evidence>
<keyword evidence="1" id="KW-0723">Serine/threonine-protein kinase</keyword>
<dbReference type="InterPro" id="IPR017441">
    <property type="entry name" value="Protein_kinase_ATP_BS"/>
</dbReference>
<keyword evidence="4" id="KW-0418">Kinase</keyword>
<evidence type="ECO:0000259" key="8">
    <source>
        <dbReference type="PROSITE" id="PS50011"/>
    </source>
</evidence>
<keyword evidence="2 9" id="KW-0808">Transferase</keyword>
<feature type="binding site" evidence="6">
    <location>
        <position position="254"/>
    </location>
    <ligand>
        <name>ATP</name>
        <dbReference type="ChEBI" id="CHEBI:30616"/>
    </ligand>
</feature>
<evidence type="ECO:0000256" key="4">
    <source>
        <dbReference type="ARBA" id="ARBA00022777"/>
    </source>
</evidence>
<dbReference type="PROSITE" id="PS00107">
    <property type="entry name" value="PROTEIN_KINASE_ATP"/>
    <property type="match status" value="1"/>
</dbReference>
<dbReference type="SMART" id="SM00220">
    <property type="entry name" value="S_TKc"/>
    <property type="match status" value="1"/>
</dbReference>
<dbReference type="VEuPathDB" id="TriTrypDB:TvY486_0601520"/>
<name>G0TWM3_TRYVY</name>
<dbReference type="InterPro" id="IPR000719">
    <property type="entry name" value="Prot_kinase_dom"/>
</dbReference>
<evidence type="ECO:0000313" key="9">
    <source>
        <dbReference type="EMBL" id="CCC48361.1"/>
    </source>
</evidence>
<dbReference type="GO" id="GO:0004674">
    <property type="term" value="F:protein serine/threonine kinase activity"/>
    <property type="evidence" value="ECO:0007669"/>
    <property type="project" value="UniProtKB-KW"/>
</dbReference>
<dbReference type="SUPFAM" id="SSF56112">
    <property type="entry name" value="Protein kinase-like (PK-like)"/>
    <property type="match status" value="1"/>
</dbReference>